<accession>A0ABQ0EL33</accession>
<dbReference type="SUPFAM" id="SSF48350">
    <property type="entry name" value="GTPase activation domain, GAP"/>
    <property type="match status" value="2"/>
</dbReference>
<dbReference type="PROSITE" id="PS50238">
    <property type="entry name" value="RHOGAP"/>
    <property type="match status" value="2"/>
</dbReference>
<protein>
    <submittedName>
        <fullName evidence="3">Predicted gene 1527</fullName>
    </submittedName>
</protein>
<evidence type="ECO:0000313" key="4">
    <source>
        <dbReference type="Proteomes" id="UP001623349"/>
    </source>
</evidence>
<dbReference type="Pfam" id="PF00620">
    <property type="entry name" value="RhoGAP"/>
    <property type="match status" value="2"/>
</dbReference>
<feature type="domain" description="Rho-GAP" evidence="2">
    <location>
        <begin position="541"/>
        <end position="733"/>
    </location>
</feature>
<dbReference type="InterPro" id="IPR008936">
    <property type="entry name" value="Rho_GTPase_activation_prot"/>
</dbReference>
<organism evidence="3 4">
    <name type="scientific">Apodemus speciosus</name>
    <name type="common">Large Japanese field mouse</name>
    <dbReference type="NCBI Taxonomy" id="105296"/>
    <lineage>
        <taxon>Eukaryota</taxon>
        <taxon>Metazoa</taxon>
        <taxon>Chordata</taxon>
        <taxon>Craniata</taxon>
        <taxon>Vertebrata</taxon>
        <taxon>Euteleostomi</taxon>
        <taxon>Mammalia</taxon>
        <taxon>Eutheria</taxon>
        <taxon>Euarchontoglires</taxon>
        <taxon>Glires</taxon>
        <taxon>Rodentia</taxon>
        <taxon>Myomorpha</taxon>
        <taxon>Muroidea</taxon>
        <taxon>Muridae</taxon>
        <taxon>Murinae</taxon>
        <taxon>Apodemus</taxon>
    </lineage>
</organism>
<dbReference type="SMART" id="SM00324">
    <property type="entry name" value="RhoGAP"/>
    <property type="match status" value="1"/>
</dbReference>
<dbReference type="PANTHER" id="PTHR23179">
    <property type="entry name" value="T-CELL ACTIVATION RHO GTPASE ACTIVATING PROTEIN-RELATED"/>
    <property type="match status" value="1"/>
</dbReference>
<sequence>MSALQIMINNHIDIFGEDDHDHIICDDSQKSPDDIKTTVNTAGKKRKFKIKYIIPLNYLCAVDDVDVVNLVRINEICTCKTLALFWPTGNFLATFRSINEAKMGIQKNFSLQIFTEDIPNCDKCLTVWIINCGSILAMRKLQEHSKCYEYPHAVIMTHLQHTYSRLNSKNSATLPILPGLFGKDLNLEEGQFILKPRYSALSQQQNAKERLHNKQRSYRTSRFHRGSVPHQDQVCNAPTVNKKGKLFGKELSSISNDGKWPTAILDILSLLREKGPTTEGIFNISPNKTLCKIVKEKLDSGQKVDIRRHSVHVATWILKEFLQTIKGSLLTSQLYEHWLAVPLMVHDEGKLAAVKSLLEELPPSNAAFLGQLCRILNKIARNSPINHMPAYNLSSVLAPFLLCLPSCGNKVLANDSAKKISLVTFLIDYSPKLFGLDVEAVWYETSFYHPPIENTSCAQIIPSTASNPNETDHGVSSCPRGRTYTPGHDEPAISPATPPQSEDSIESENREDNMNATQQAACQTPPAPLKKKVFRTFPPIVCLDKMLPSILDMLSIIAEKGQESDQIFRFMSEKSHWSLRNKIYAEQQINWNEESVLTVASVLKDFIRNIQGSLLSSDLYENWLSILDEESMLGKISAIQSMSVIQIMIDNCVDIFGEDDHIICDDSQKSSDDIKTTVNTAVGTMKQLHHMTFNNGNVLMTKEGADHSISVLHLTSYLTRSKKILLQETTSII</sequence>
<dbReference type="InterPro" id="IPR000198">
    <property type="entry name" value="RhoGAP_dom"/>
</dbReference>
<dbReference type="Proteomes" id="UP001623349">
    <property type="component" value="Unassembled WGS sequence"/>
</dbReference>
<dbReference type="PANTHER" id="PTHR23179:SF39">
    <property type="entry name" value="GENE 1527-RELATED"/>
    <property type="match status" value="1"/>
</dbReference>
<proteinExistence type="predicted"/>
<comment type="caution">
    <text evidence="3">The sequence shown here is derived from an EMBL/GenBank/DDBJ whole genome shotgun (WGS) entry which is preliminary data.</text>
</comment>
<dbReference type="Gene3D" id="1.10.555.10">
    <property type="entry name" value="Rho GTPase activation protein"/>
    <property type="match status" value="2"/>
</dbReference>
<feature type="region of interest" description="Disordered" evidence="1">
    <location>
        <begin position="463"/>
        <end position="522"/>
    </location>
</feature>
<feature type="domain" description="Rho-GAP" evidence="2">
    <location>
        <begin position="249"/>
        <end position="434"/>
    </location>
</feature>
<reference evidence="3 4" key="1">
    <citation type="submission" date="2024-08" db="EMBL/GenBank/DDBJ databases">
        <title>The draft genome of Apodemus speciosus.</title>
        <authorList>
            <person name="Nabeshima K."/>
            <person name="Suzuki S."/>
            <person name="Onuma M."/>
        </authorList>
    </citation>
    <scope>NUCLEOTIDE SEQUENCE [LARGE SCALE GENOMIC DNA]</scope>
    <source>
        <strain evidence="3">IB14-021</strain>
    </source>
</reference>
<gene>
    <name evidence="3" type="ORF">APTSU1_000271600</name>
</gene>
<evidence type="ECO:0000259" key="2">
    <source>
        <dbReference type="PROSITE" id="PS50238"/>
    </source>
</evidence>
<keyword evidence="4" id="KW-1185">Reference proteome</keyword>
<evidence type="ECO:0000256" key="1">
    <source>
        <dbReference type="SAM" id="MobiDB-lite"/>
    </source>
</evidence>
<evidence type="ECO:0000313" key="3">
    <source>
        <dbReference type="EMBL" id="GAB1287486.1"/>
    </source>
</evidence>
<dbReference type="EMBL" id="BAAFST010000003">
    <property type="protein sequence ID" value="GAB1287486.1"/>
    <property type="molecule type" value="Genomic_DNA"/>
</dbReference>
<name>A0ABQ0EL33_APOSI</name>